<keyword evidence="6" id="KW-0677">Repeat</keyword>
<dbReference type="HAMAP" id="MF_03141">
    <property type="entry name" value="lis1"/>
    <property type="match status" value="1"/>
</dbReference>
<dbReference type="PROSITE" id="PS50294">
    <property type="entry name" value="WD_REPEATS_REGION"/>
    <property type="match status" value="4"/>
</dbReference>
<name>A0A7S2UMB4_9STRA</name>
<dbReference type="GO" id="GO:0051012">
    <property type="term" value="P:microtubule sliding"/>
    <property type="evidence" value="ECO:0007669"/>
    <property type="project" value="UniProtKB-UniRule"/>
</dbReference>
<evidence type="ECO:0000256" key="10">
    <source>
        <dbReference type="ARBA" id="ARBA00023306"/>
    </source>
</evidence>
<evidence type="ECO:0000256" key="13">
    <source>
        <dbReference type="SAM" id="MobiDB-lite"/>
    </source>
</evidence>
<feature type="repeat" description="WD" evidence="12">
    <location>
        <begin position="454"/>
        <end position="488"/>
    </location>
</feature>
<reference evidence="14" key="1">
    <citation type="submission" date="2021-01" db="EMBL/GenBank/DDBJ databases">
        <authorList>
            <person name="Corre E."/>
            <person name="Pelletier E."/>
            <person name="Niang G."/>
            <person name="Scheremetjew M."/>
            <person name="Finn R."/>
            <person name="Kale V."/>
            <person name="Holt S."/>
            <person name="Cochrane G."/>
            <person name="Meng A."/>
            <person name="Brown T."/>
            <person name="Cohen L."/>
        </authorList>
    </citation>
    <scope>NUCLEOTIDE SEQUENCE</scope>
    <source>
        <strain evidence="14">CCMP2084</strain>
    </source>
</reference>
<evidence type="ECO:0000313" key="14">
    <source>
        <dbReference type="EMBL" id="CAD9824147.1"/>
    </source>
</evidence>
<dbReference type="InterPro" id="IPR036322">
    <property type="entry name" value="WD40_repeat_dom_sf"/>
</dbReference>
<keyword evidence="9 11" id="KW-0206">Cytoskeleton</keyword>
<proteinExistence type="inferred from homology"/>
<feature type="compositionally biased region" description="Low complexity" evidence="13">
    <location>
        <begin position="357"/>
        <end position="367"/>
    </location>
</feature>
<organism evidence="14">
    <name type="scientific">Attheya septentrionalis</name>
    <dbReference type="NCBI Taxonomy" id="420275"/>
    <lineage>
        <taxon>Eukaryota</taxon>
        <taxon>Sar</taxon>
        <taxon>Stramenopiles</taxon>
        <taxon>Ochrophyta</taxon>
        <taxon>Bacillariophyta</taxon>
        <taxon>Coscinodiscophyceae</taxon>
        <taxon>Chaetocerotophycidae</taxon>
        <taxon>Chaetocerotales</taxon>
        <taxon>Attheyaceae</taxon>
        <taxon>Attheya</taxon>
    </lineage>
</organism>
<dbReference type="EMBL" id="HBHQ01023641">
    <property type="protein sequence ID" value="CAD9824147.1"/>
    <property type="molecule type" value="Transcribed_RNA"/>
</dbReference>
<dbReference type="GO" id="GO:0005737">
    <property type="term" value="C:cytoplasm"/>
    <property type="evidence" value="ECO:0007669"/>
    <property type="project" value="UniProtKB-UniRule"/>
</dbReference>
<keyword evidence="7 11" id="KW-0498">Mitosis</keyword>
<evidence type="ECO:0000256" key="7">
    <source>
        <dbReference type="ARBA" id="ARBA00022776"/>
    </source>
</evidence>
<dbReference type="InterPro" id="IPR019775">
    <property type="entry name" value="WD40_repeat_CS"/>
</dbReference>
<dbReference type="GO" id="GO:0005813">
    <property type="term" value="C:centrosome"/>
    <property type="evidence" value="ECO:0007669"/>
    <property type="project" value="UniProtKB-SubCell"/>
</dbReference>
<dbReference type="GO" id="GO:0051301">
    <property type="term" value="P:cell division"/>
    <property type="evidence" value="ECO:0007669"/>
    <property type="project" value="UniProtKB-KW"/>
</dbReference>
<keyword evidence="4 11" id="KW-0132">Cell division</keyword>
<dbReference type="PRINTS" id="PR00320">
    <property type="entry name" value="GPROTEINBRPT"/>
</dbReference>
<evidence type="ECO:0000256" key="2">
    <source>
        <dbReference type="ARBA" id="ARBA00022490"/>
    </source>
</evidence>
<evidence type="ECO:0000256" key="6">
    <source>
        <dbReference type="ARBA" id="ARBA00022737"/>
    </source>
</evidence>
<keyword evidence="3 12" id="KW-0853">WD repeat</keyword>
<accession>A0A7S2UMB4</accession>
<dbReference type="InterPro" id="IPR015943">
    <property type="entry name" value="WD40/YVTN_repeat-like_dom_sf"/>
</dbReference>
<dbReference type="Gene3D" id="1.20.960.30">
    <property type="match status" value="1"/>
</dbReference>
<dbReference type="GO" id="GO:0005874">
    <property type="term" value="C:microtubule"/>
    <property type="evidence" value="ECO:0007669"/>
    <property type="project" value="UniProtKB-KW"/>
</dbReference>
<feature type="repeat" description="WD" evidence="12">
    <location>
        <begin position="126"/>
        <end position="167"/>
    </location>
</feature>
<dbReference type="InterPro" id="IPR037190">
    <property type="entry name" value="LIS1_N"/>
</dbReference>
<gene>
    <name evidence="14" type="ORF">ASEP1449_LOCUS15981</name>
</gene>
<dbReference type="SUPFAM" id="SSF50978">
    <property type="entry name" value="WD40 repeat-like"/>
    <property type="match status" value="1"/>
</dbReference>
<dbReference type="InterPro" id="IPR020472">
    <property type="entry name" value="WD40_PAC1"/>
</dbReference>
<sequence>MVLTDRQQKDLHAGIYEYLVSQTGVAFERAAEALKEADPVGCVLKEGGPAATPLLEKKWTAVPRLQKRVLELERQMAQSARMHGHRSASGNAGGAALMRGASSAEDGSSVHLQRRLIPRPPAVHTLKGHSAVVCCVAVHPVFTVAVSGSEDGTIKVWDHESGDYVRTLKGHTNTVHSLAFTPTGSHLASSSSDLSIKLWDFSTYTCVRTLRGHDHTISAVKFIPSPLSDLTPSRANGSSSAGEPSSSSGTGIDVATAGTAFLVSASRDRTVKFWDVETGFCDHTLADHGDWVRCLAVRDDDGSLLATAGNDQIVFVYDTKGDRKKICELRGHEHVVESVAFVTAATPAATLENGNAKAKSSAKADSANGGGAAGSAGGNKMEVIRDYLASGSRDKTVRLWSVSSSQCLAVFSYHENWVRSVLIHPSGNYVISAGDDRSIRVFDIKSNRCLRTLDAAHSHFVTSLAMHHELPIMVSGGVDTTVKCWNLD</sequence>
<dbReference type="GO" id="GO:0005875">
    <property type="term" value="C:microtubule associated complex"/>
    <property type="evidence" value="ECO:0007669"/>
    <property type="project" value="UniProtKB-UniRule"/>
</dbReference>
<dbReference type="SUPFAM" id="SSF109925">
    <property type="entry name" value="Lissencephaly-1 protein (Lis-1, PAF-AH alpha) N-terminal domain"/>
    <property type="match status" value="1"/>
</dbReference>
<protein>
    <recommendedName>
        <fullName evidence="11">Lissencephaly-1 homolog</fullName>
    </recommendedName>
</protein>
<evidence type="ECO:0000256" key="12">
    <source>
        <dbReference type="PROSITE-ProRule" id="PRU00221"/>
    </source>
</evidence>
<dbReference type="SMART" id="SM00320">
    <property type="entry name" value="WD40"/>
    <property type="match status" value="7"/>
</dbReference>
<keyword evidence="5 11" id="KW-0493">Microtubule</keyword>
<dbReference type="GO" id="GO:0070840">
    <property type="term" value="F:dynein complex binding"/>
    <property type="evidence" value="ECO:0007669"/>
    <property type="project" value="UniProtKB-UniRule"/>
</dbReference>
<feature type="repeat" description="WD" evidence="12">
    <location>
        <begin position="387"/>
        <end position="410"/>
    </location>
</feature>
<dbReference type="AlphaFoldDB" id="A0A7S2UMB4"/>
<comment type="similarity">
    <text evidence="11">Belongs to the WD repeat LIS1/nudF family.</text>
</comment>
<dbReference type="InterPro" id="IPR017252">
    <property type="entry name" value="Dynein_regulator_LIS1"/>
</dbReference>
<comment type="function">
    <text evidence="11">Positively regulates the activity of the minus-end directed microtubule motor protein dynein. May enhance dynein-mediated microtubule sliding by targeting dynein to the microtubule plus end. Required for several dynein- and microtubule-dependent processes.</text>
</comment>
<comment type="subcellular location">
    <subcellularLocation>
        <location evidence="11">Cytoplasm</location>
        <location evidence="11">Cytoskeleton</location>
    </subcellularLocation>
    <subcellularLocation>
        <location evidence="11">Cytoplasm</location>
        <location evidence="11">Cytoskeleton</location>
        <location evidence="11">Microtubule organizing center</location>
        <location evidence="11">Centrosome</location>
    </subcellularLocation>
    <text evidence="11">Localizes to the plus end of microtubules and to the centrosome.</text>
</comment>
<evidence type="ECO:0000256" key="1">
    <source>
        <dbReference type="ARBA" id="ARBA00022448"/>
    </source>
</evidence>
<feature type="region of interest" description="Disordered" evidence="13">
    <location>
        <begin position="81"/>
        <end position="104"/>
    </location>
</feature>
<feature type="compositionally biased region" description="Low complexity" evidence="13">
    <location>
        <begin position="237"/>
        <end position="251"/>
    </location>
</feature>
<feature type="repeat" description="WD" evidence="12">
    <location>
        <begin position="411"/>
        <end position="452"/>
    </location>
</feature>
<dbReference type="Pfam" id="PF00400">
    <property type="entry name" value="WD40"/>
    <property type="match status" value="7"/>
</dbReference>
<evidence type="ECO:0000256" key="5">
    <source>
        <dbReference type="ARBA" id="ARBA00022701"/>
    </source>
</evidence>
<dbReference type="Gene3D" id="2.130.10.10">
    <property type="entry name" value="YVTN repeat-like/Quinoprotein amine dehydrogenase"/>
    <property type="match status" value="1"/>
</dbReference>
<dbReference type="PANTHER" id="PTHR19848">
    <property type="entry name" value="WD40 REPEAT PROTEIN"/>
    <property type="match status" value="1"/>
</dbReference>
<dbReference type="PROSITE" id="PS50082">
    <property type="entry name" value="WD_REPEATS_2"/>
    <property type="match status" value="6"/>
</dbReference>
<evidence type="ECO:0000256" key="4">
    <source>
        <dbReference type="ARBA" id="ARBA00022618"/>
    </source>
</evidence>
<keyword evidence="8 11" id="KW-0175">Coiled coil</keyword>
<feature type="repeat" description="WD" evidence="12">
    <location>
        <begin position="261"/>
        <end position="284"/>
    </location>
</feature>
<dbReference type="PROSITE" id="PS00678">
    <property type="entry name" value="WD_REPEATS_1"/>
    <property type="match status" value="2"/>
</dbReference>
<dbReference type="InterPro" id="IPR001680">
    <property type="entry name" value="WD40_rpt"/>
</dbReference>
<evidence type="ECO:0000256" key="9">
    <source>
        <dbReference type="ARBA" id="ARBA00023212"/>
    </source>
</evidence>
<feature type="repeat" description="WD" evidence="12">
    <location>
        <begin position="168"/>
        <end position="209"/>
    </location>
</feature>
<dbReference type="GO" id="GO:0000132">
    <property type="term" value="P:establishment of mitotic spindle orientation"/>
    <property type="evidence" value="ECO:0007669"/>
    <property type="project" value="UniProtKB-UniRule"/>
</dbReference>
<dbReference type="CDD" id="cd00200">
    <property type="entry name" value="WD40"/>
    <property type="match status" value="1"/>
</dbReference>
<evidence type="ECO:0000256" key="3">
    <source>
        <dbReference type="ARBA" id="ARBA00022574"/>
    </source>
</evidence>
<evidence type="ECO:0000256" key="8">
    <source>
        <dbReference type="ARBA" id="ARBA00023054"/>
    </source>
</evidence>
<keyword evidence="2 11" id="KW-0963">Cytoplasm</keyword>
<feature type="region of interest" description="Disordered" evidence="13">
    <location>
        <begin position="357"/>
        <end position="376"/>
    </location>
</feature>
<keyword evidence="10 11" id="KW-0131">Cell cycle</keyword>
<feature type="region of interest" description="Disordered" evidence="13">
    <location>
        <begin position="231"/>
        <end position="251"/>
    </location>
</feature>
<evidence type="ECO:0000256" key="11">
    <source>
        <dbReference type="HAMAP-Rule" id="MF_03141"/>
    </source>
</evidence>
<keyword evidence="1 11" id="KW-0813">Transport</keyword>
<dbReference type="PANTHER" id="PTHR19848:SF8">
    <property type="entry name" value="F-BOX AND WD REPEAT DOMAIN CONTAINING 7"/>
    <property type="match status" value="1"/>
</dbReference>